<dbReference type="InterPro" id="IPR002559">
    <property type="entry name" value="Transposase_11"/>
</dbReference>
<accession>A0A227KIW3</accession>
<gene>
    <name evidence="2" type="ORF">ADH67_08250</name>
</gene>
<dbReference type="EMBL" id="NHMP01000004">
    <property type="protein sequence ID" value="OXE47757.1"/>
    <property type="molecule type" value="Genomic_DNA"/>
</dbReference>
<dbReference type="Pfam" id="PF01609">
    <property type="entry name" value="DDE_Tnp_1"/>
    <property type="match status" value="1"/>
</dbReference>
<dbReference type="GeneID" id="78362795"/>
<keyword evidence="3" id="KW-1185">Reference proteome</keyword>
<evidence type="ECO:0000313" key="3">
    <source>
        <dbReference type="Proteomes" id="UP000214610"/>
    </source>
</evidence>
<proteinExistence type="predicted"/>
<sequence length="580" mass="67088">MFFQTLSNELHPLLVQKTKNASYVLRCKNKWVDGVSKRISSETVGRILDESTGAFEFSEKFLNKNPQFRGLNLYWDKEHCILTYRDAPDLGPTTQSRLNAGASYLFLEIAEQAGILEDLKTVWGEKAADIISLAIYFLVHPHLNIDSYFHTAERTLLPGQPLSAKRCTELFESITFDERNQYLKLRAARSSETNNPNYWAYDTTSISSYSETIPLVKYGFNKEHDPLPQMVLGILMDCNTGEPIDYQLLNGATADVSTLKKLFLDLSNIDVDTINLILDRGFDSFENLKLLYLQHTNFILAVKSNSTIIADTFKANWKTLKARNPLEYIPEYECFGRACKANYNFQSKELGQIDSEVYVHMFYSPDKAGSELHRDDLILHGCLEEITERERKKRMNKKLGDPSTSLKAYFRRAEKGKWELKSEEWLSIQQNSGLFYLVSNSISSPRECLFKYRSRDVAEKGFNNFKERCAGRRARCQERSLHAKIFVIYLAVSLRMMLRHRVNQTTEEEYLRTEKIRNIPDNSVPEMIDDLNYVGVTKCMGTSPVKYFWDQLTPKQRDYYKFARVPLPEGTFVLDSFISR</sequence>
<dbReference type="GO" id="GO:0006313">
    <property type="term" value="P:DNA transposition"/>
    <property type="evidence" value="ECO:0007669"/>
    <property type="project" value="InterPro"/>
</dbReference>
<dbReference type="SUPFAM" id="SSF53098">
    <property type="entry name" value="Ribonuclease H-like"/>
    <property type="match status" value="1"/>
</dbReference>
<feature type="domain" description="Transposase IS4-like" evidence="1">
    <location>
        <begin position="228"/>
        <end position="491"/>
    </location>
</feature>
<dbReference type="GO" id="GO:0003677">
    <property type="term" value="F:DNA binding"/>
    <property type="evidence" value="ECO:0007669"/>
    <property type="project" value="InterPro"/>
</dbReference>
<dbReference type="AlphaFoldDB" id="A0A227KIW3"/>
<organism evidence="2 3">
    <name type="scientific">Turicimonas muris</name>
    <dbReference type="NCBI Taxonomy" id="1796652"/>
    <lineage>
        <taxon>Bacteria</taxon>
        <taxon>Pseudomonadati</taxon>
        <taxon>Pseudomonadota</taxon>
        <taxon>Betaproteobacteria</taxon>
        <taxon>Burkholderiales</taxon>
        <taxon>Sutterellaceae</taxon>
        <taxon>Turicimonas</taxon>
    </lineage>
</organism>
<evidence type="ECO:0000313" key="2">
    <source>
        <dbReference type="EMBL" id="OXE47757.1"/>
    </source>
</evidence>
<dbReference type="RefSeq" id="WP_066595300.1">
    <property type="nucleotide sequence ID" value="NZ_CAJTBZ010000007.1"/>
</dbReference>
<dbReference type="InterPro" id="IPR012337">
    <property type="entry name" value="RNaseH-like_sf"/>
</dbReference>
<dbReference type="Proteomes" id="UP000214610">
    <property type="component" value="Unassembled WGS sequence"/>
</dbReference>
<dbReference type="PANTHER" id="PTHR34614:SF2">
    <property type="entry name" value="TRANSPOSASE IS4-LIKE DOMAIN-CONTAINING PROTEIN"/>
    <property type="match status" value="1"/>
</dbReference>
<dbReference type="PANTHER" id="PTHR34614">
    <property type="match status" value="1"/>
</dbReference>
<comment type="caution">
    <text evidence="2">The sequence shown here is derived from an EMBL/GenBank/DDBJ whole genome shotgun (WGS) entry which is preliminary data.</text>
</comment>
<dbReference type="GO" id="GO:0004803">
    <property type="term" value="F:transposase activity"/>
    <property type="evidence" value="ECO:0007669"/>
    <property type="project" value="InterPro"/>
</dbReference>
<name>A0A227KIW3_9BURK</name>
<protein>
    <recommendedName>
        <fullName evidence="1">Transposase IS4-like domain-containing protein</fullName>
    </recommendedName>
</protein>
<evidence type="ECO:0000259" key="1">
    <source>
        <dbReference type="Pfam" id="PF01609"/>
    </source>
</evidence>
<reference evidence="3" key="1">
    <citation type="submission" date="2017-05" db="EMBL/GenBank/DDBJ databases">
        <title>Improved OligoMM genomes.</title>
        <authorList>
            <person name="Garzetti D."/>
        </authorList>
    </citation>
    <scope>NUCLEOTIDE SEQUENCE [LARGE SCALE GENOMIC DNA]</scope>
    <source>
        <strain evidence="3">YL45</strain>
    </source>
</reference>